<dbReference type="Proteomes" id="UP000198412">
    <property type="component" value="Unassembled WGS sequence"/>
</dbReference>
<dbReference type="AlphaFoldDB" id="A0A238VNP1"/>
<proteinExistence type="predicted"/>
<evidence type="ECO:0000313" key="1">
    <source>
        <dbReference type="EMBL" id="SNR35767.1"/>
    </source>
</evidence>
<evidence type="ECO:0000313" key="2">
    <source>
        <dbReference type="Proteomes" id="UP000198412"/>
    </source>
</evidence>
<sequence length="113" mass="13065">MKNNAVKYTVNLSFEEIKLPPFEEILVLGKHSPHGKQGISRSFDLLIPNGFEIIDTDHDNVDCVFVNKRILTKMPKEKILKILMSNVFPYVSEKEIIKVDFKVKISYNIVEED</sequence>
<name>A0A238VNP1_9FLAO</name>
<organism evidence="1 2">
    <name type="scientific">Lutibacter flavus</name>
    <dbReference type="NCBI Taxonomy" id="691689"/>
    <lineage>
        <taxon>Bacteria</taxon>
        <taxon>Pseudomonadati</taxon>
        <taxon>Bacteroidota</taxon>
        <taxon>Flavobacteriia</taxon>
        <taxon>Flavobacteriales</taxon>
        <taxon>Flavobacteriaceae</taxon>
        <taxon>Lutibacter</taxon>
    </lineage>
</organism>
<keyword evidence="2" id="KW-1185">Reference proteome</keyword>
<protein>
    <submittedName>
        <fullName evidence="1">Uncharacterized protein</fullName>
    </submittedName>
</protein>
<dbReference type="OrthoDB" id="678645at2"/>
<dbReference type="RefSeq" id="WP_089377081.1">
    <property type="nucleotide sequence ID" value="NZ_FZNX01000001.1"/>
</dbReference>
<dbReference type="EMBL" id="FZNX01000001">
    <property type="protein sequence ID" value="SNR35767.1"/>
    <property type="molecule type" value="Genomic_DNA"/>
</dbReference>
<accession>A0A238VNP1</accession>
<reference evidence="2" key="1">
    <citation type="submission" date="2017-06" db="EMBL/GenBank/DDBJ databases">
        <authorList>
            <person name="Varghese N."/>
            <person name="Submissions S."/>
        </authorList>
    </citation>
    <scope>NUCLEOTIDE SEQUENCE [LARGE SCALE GENOMIC DNA]</scope>
    <source>
        <strain evidence="2">DSM 27993</strain>
    </source>
</reference>
<gene>
    <name evidence="1" type="ORF">SAMN04488111_0766</name>
</gene>